<dbReference type="GO" id="GO:0006508">
    <property type="term" value="P:proteolysis"/>
    <property type="evidence" value="ECO:0007669"/>
    <property type="project" value="UniProtKB-KW"/>
</dbReference>
<evidence type="ECO:0000259" key="8">
    <source>
        <dbReference type="Pfam" id="PF02897"/>
    </source>
</evidence>
<comment type="similarity">
    <text evidence="2">Belongs to the peptidase S9A family.</text>
</comment>
<dbReference type="GO" id="GO:0004252">
    <property type="term" value="F:serine-type endopeptidase activity"/>
    <property type="evidence" value="ECO:0007669"/>
    <property type="project" value="UniProtKB-EC"/>
</dbReference>
<name>A0A532UTV2_UNCL8</name>
<comment type="caution">
    <text evidence="9">The sequence shown here is derived from an EMBL/GenBank/DDBJ whole genome shotgun (WGS) entry which is preliminary data.</text>
</comment>
<dbReference type="Pfam" id="PF00326">
    <property type="entry name" value="Peptidase_S9"/>
    <property type="match status" value="1"/>
</dbReference>
<gene>
    <name evidence="9" type="ORF">CEE37_12700</name>
</gene>
<dbReference type="InterPro" id="IPR023302">
    <property type="entry name" value="Pept_S9A_N"/>
</dbReference>
<dbReference type="GO" id="GO:0070012">
    <property type="term" value="F:oligopeptidase activity"/>
    <property type="evidence" value="ECO:0007669"/>
    <property type="project" value="TreeGrafter"/>
</dbReference>
<keyword evidence="5" id="KW-0378">Hydrolase</keyword>
<evidence type="ECO:0000256" key="4">
    <source>
        <dbReference type="ARBA" id="ARBA00022670"/>
    </source>
</evidence>
<evidence type="ECO:0000256" key="2">
    <source>
        <dbReference type="ARBA" id="ARBA00005228"/>
    </source>
</evidence>
<dbReference type="Proteomes" id="UP000319619">
    <property type="component" value="Unassembled WGS sequence"/>
</dbReference>
<dbReference type="SUPFAM" id="SSF53474">
    <property type="entry name" value="alpha/beta-Hydrolases"/>
    <property type="match status" value="1"/>
</dbReference>
<dbReference type="FunFam" id="3.40.50.1820:FF:000005">
    <property type="entry name" value="Prolyl endopeptidase"/>
    <property type="match status" value="1"/>
</dbReference>
<dbReference type="InterPro" id="IPR001375">
    <property type="entry name" value="Peptidase_S9_cat"/>
</dbReference>
<protein>
    <recommendedName>
        <fullName evidence="3">prolyl oligopeptidase</fullName>
        <ecNumber evidence="3">3.4.21.26</ecNumber>
    </recommendedName>
</protein>
<comment type="catalytic activity">
    <reaction evidence="1">
        <text>Hydrolysis of Pro-|-Xaa &gt;&gt; Ala-|-Xaa in oligopeptides.</text>
        <dbReference type="EC" id="3.4.21.26"/>
    </reaction>
</comment>
<organism evidence="9 10">
    <name type="scientific">candidate division LCP-89 bacterium B3_LCP</name>
    <dbReference type="NCBI Taxonomy" id="2012998"/>
    <lineage>
        <taxon>Bacteria</taxon>
        <taxon>Pseudomonadati</taxon>
        <taxon>Bacteria division LCP-89</taxon>
    </lineage>
</organism>
<dbReference type="InterPro" id="IPR002470">
    <property type="entry name" value="Peptidase_S9A"/>
</dbReference>
<dbReference type="PANTHER" id="PTHR42881:SF2">
    <property type="entry name" value="PROLYL ENDOPEPTIDASE"/>
    <property type="match status" value="1"/>
</dbReference>
<feature type="domain" description="Peptidase S9A N-terminal" evidence="8">
    <location>
        <begin position="41"/>
        <end position="439"/>
    </location>
</feature>
<dbReference type="PROSITE" id="PS00708">
    <property type="entry name" value="PRO_ENDOPEP_SER"/>
    <property type="match status" value="1"/>
</dbReference>
<reference evidence="9 10" key="1">
    <citation type="submission" date="2017-06" db="EMBL/GenBank/DDBJ databases">
        <title>Novel microbial phyla capable of carbon fixation and sulfur reduction in deep-sea sediments.</title>
        <authorList>
            <person name="Huang J."/>
            <person name="Baker B."/>
            <person name="Wang Y."/>
        </authorList>
    </citation>
    <scope>NUCLEOTIDE SEQUENCE [LARGE SCALE GENOMIC DNA]</scope>
    <source>
        <strain evidence="9">B3_LCP</strain>
    </source>
</reference>
<dbReference type="InterPro" id="IPR002471">
    <property type="entry name" value="Pept_S9_AS"/>
</dbReference>
<dbReference type="AlphaFoldDB" id="A0A532UTV2"/>
<dbReference type="EC" id="3.4.21.26" evidence="3"/>
<proteinExistence type="inferred from homology"/>
<sequence length="716" mass="81162">MRKIVLLVVIAITALLLIQCGTKPPITETAAPSLSSSIDYPVTRQIPVTDNYHGTLITDNYRWLEDAEDPQVIAWTEAQELLTHSIIDPLPQREYLVERFNELWRYDDESVPRKVIDGERIFVWTKKKDDEKWVFNTKVNEAAEMQVLLDPNTWDPTETLGGTSPSRDGKLLAYGVAHGGDENPVYRIMNVETSDLLADTLLGWKQRVTSWLPDNSGFYYSAKPLKGEVPEGEEEYWPAAYLHILGTPADEDVKVFSHDEVKEYWHSVSISEDGKYEIYYRSLFNKNEVFFKPVNSDEPLITLTEGFDAKYSVDFIEDKILIKTDLDAPMNKAFITDVDKPERANWREFLPESENDKLEYISGIAGKVYTVYQHNAHTVVKIYDLEGNYIRDLCFPTIGVGSVSGYWSKPDIWVSFSSFTYPSTTFKYDFDCDSLVVYRKYPVEINVEDYTAEQVWYNSKDGTPVSMFLVHSKDIKKDGNNPALLYGYGGFNISLRPRFSTSYVVWLEMGGMVAIPNLRGGGEYGREWHEAGMLENKQNVFDDFTAAAYWLMDNNYTCSEKLAVSGGSNGGLLVGAFAAQTPYLCRVIYCAVPLLDMVNYHTFGLANIWAEEYGSSEDPEQFKYLHAYSPYHNVGNGVDYPTMLITGSENDARVDPLHARKMVARLQEADPDGEPILLLVRKASGHGGGTTLSDQIEQRAQTWAFLMDRVGLQVPD</sequence>
<evidence type="ECO:0000256" key="5">
    <source>
        <dbReference type="ARBA" id="ARBA00022801"/>
    </source>
</evidence>
<evidence type="ECO:0000313" key="10">
    <source>
        <dbReference type="Proteomes" id="UP000319619"/>
    </source>
</evidence>
<dbReference type="InterPro" id="IPR029058">
    <property type="entry name" value="AB_hydrolase_fold"/>
</dbReference>
<dbReference type="EMBL" id="NJBN01000010">
    <property type="protein sequence ID" value="TKJ38373.1"/>
    <property type="molecule type" value="Genomic_DNA"/>
</dbReference>
<dbReference type="Gene3D" id="2.130.10.120">
    <property type="entry name" value="Prolyl oligopeptidase, N-terminal domain"/>
    <property type="match status" value="1"/>
</dbReference>
<dbReference type="InterPro" id="IPR051167">
    <property type="entry name" value="Prolyl_oligopep/macrocyclase"/>
</dbReference>
<feature type="domain" description="Peptidase S9 prolyl oligopeptidase catalytic" evidence="7">
    <location>
        <begin position="498"/>
        <end position="709"/>
    </location>
</feature>
<accession>A0A532UTV2</accession>
<evidence type="ECO:0000256" key="3">
    <source>
        <dbReference type="ARBA" id="ARBA00011897"/>
    </source>
</evidence>
<evidence type="ECO:0000256" key="6">
    <source>
        <dbReference type="ARBA" id="ARBA00022825"/>
    </source>
</evidence>
<keyword evidence="4" id="KW-0645">Protease</keyword>
<dbReference type="GO" id="GO:0005829">
    <property type="term" value="C:cytosol"/>
    <property type="evidence" value="ECO:0007669"/>
    <property type="project" value="TreeGrafter"/>
</dbReference>
<dbReference type="SUPFAM" id="SSF50993">
    <property type="entry name" value="Peptidase/esterase 'gauge' domain"/>
    <property type="match status" value="1"/>
</dbReference>
<evidence type="ECO:0000256" key="1">
    <source>
        <dbReference type="ARBA" id="ARBA00001070"/>
    </source>
</evidence>
<dbReference type="PRINTS" id="PR00862">
    <property type="entry name" value="PROLIGOPTASE"/>
</dbReference>
<dbReference type="PANTHER" id="PTHR42881">
    <property type="entry name" value="PROLYL ENDOPEPTIDASE"/>
    <property type="match status" value="1"/>
</dbReference>
<evidence type="ECO:0000259" key="7">
    <source>
        <dbReference type="Pfam" id="PF00326"/>
    </source>
</evidence>
<evidence type="ECO:0000313" key="9">
    <source>
        <dbReference type="EMBL" id="TKJ38373.1"/>
    </source>
</evidence>
<dbReference type="Gene3D" id="3.40.50.1820">
    <property type="entry name" value="alpha/beta hydrolase"/>
    <property type="match status" value="1"/>
</dbReference>
<dbReference type="Pfam" id="PF02897">
    <property type="entry name" value="Peptidase_S9_N"/>
    <property type="match status" value="1"/>
</dbReference>
<keyword evidence="6" id="KW-0720">Serine protease</keyword>